<keyword evidence="8" id="KW-1185">Reference proteome</keyword>
<dbReference type="EMBL" id="CP034562">
    <property type="protein sequence ID" value="AZQ63010.1"/>
    <property type="molecule type" value="Genomic_DNA"/>
</dbReference>
<dbReference type="OrthoDB" id="267579at2"/>
<dbReference type="GO" id="GO:0016788">
    <property type="term" value="F:hydrolase activity, acting on ester bonds"/>
    <property type="evidence" value="ECO:0007669"/>
    <property type="project" value="InterPro"/>
</dbReference>
<dbReference type="SUPFAM" id="SSF48537">
    <property type="entry name" value="Phospholipase C/P1 nuclease"/>
    <property type="match status" value="1"/>
</dbReference>
<dbReference type="InterPro" id="IPR008947">
    <property type="entry name" value="PLipase_C/P1_nuclease_dom_sf"/>
</dbReference>
<evidence type="ECO:0000256" key="3">
    <source>
        <dbReference type="ARBA" id="ARBA00022759"/>
    </source>
</evidence>
<keyword evidence="4" id="KW-0378">Hydrolase</keyword>
<dbReference type="PANTHER" id="PTHR33146">
    <property type="entry name" value="ENDONUCLEASE 4"/>
    <property type="match status" value="1"/>
</dbReference>
<keyword evidence="3" id="KW-0255">Endonuclease</keyword>
<dbReference type="CDD" id="cd11010">
    <property type="entry name" value="S1-P1_nuclease"/>
    <property type="match status" value="1"/>
</dbReference>
<accession>A0A3S9P472</accession>
<evidence type="ECO:0000313" key="8">
    <source>
        <dbReference type="Proteomes" id="UP000267268"/>
    </source>
</evidence>
<organism evidence="7 8">
    <name type="scientific">Flammeovirga pectinis</name>
    <dbReference type="NCBI Taxonomy" id="2494373"/>
    <lineage>
        <taxon>Bacteria</taxon>
        <taxon>Pseudomonadati</taxon>
        <taxon>Bacteroidota</taxon>
        <taxon>Cytophagia</taxon>
        <taxon>Cytophagales</taxon>
        <taxon>Flammeovirgaceae</taxon>
        <taxon>Flammeovirga</taxon>
    </lineage>
</organism>
<dbReference type="GO" id="GO:0046872">
    <property type="term" value="F:metal ion binding"/>
    <property type="evidence" value="ECO:0007669"/>
    <property type="project" value="UniProtKB-KW"/>
</dbReference>
<dbReference type="GO" id="GO:0003676">
    <property type="term" value="F:nucleic acid binding"/>
    <property type="evidence" value="ECO:0007669"/>
    <property type="project" value="InterPro"/>
</dbReference>
<dbReference type="GO" id="GO:0004519">
    <property type="term" value="F:endonuclease activity"/>
    <property type="evidence" value="ECO:0007669"/>
    <property type="project" value="UniProtKB-KW"/>
</dbReference>
<dbReference type="GO" id="GO:0006308">
    <property type="term" value="P:DNA catabolic process"/>
    <property type="evidence" value="ECO:0007669"/>
    <property type="project" value="InterPro"/>
</dbReference>
<dbReference type="KEGG" id="fll:EI427_12385"/>
<evidence type="ECO:0000256" key="5">
    <source>
        <dbReference type="ARBA" id="ARBA00023157"/>
    </source>
</evidence>
<dbReference type="Proteomes" id="UP000267268">
    <property type="component" value="Chromosome 1"/>
</dbReference>
<keyword evidence="5" id="KW-1015">Disulfide bond</keyword>
<evidence type="ECO:0000256" key="2">
    <source>
        <dbReference type="ARBA" id="ARBA00022723"/>
    </source>
</evidence>
<dbReference type="PANTHER" id="PTHR33146:SF26">
    <property type="entry name" value="ENDONUCLEASE 4"/>
    <property type="match status" value="1"/>
</dbReference>
<proteinExistence type="predicted"/>
<dbReference type="RefSeq" id="WP_126615084.1">
    <property type="nucleotide sequence ID" value="NZ_CP034562.1"/>
</dbReference>
<dbReference type="InterPro" id="IPR003154">
    <property type="entry name" value="S1/P1nuclease"/>
</dbReference>
<name>A0A3S9P472_9BACT</name>
<keyword evidence="6" id="KW-0325">Glycoprotein</keyword>
<evidence type="ECO:0000256" key="6">
    <source>
        <dbReference type="ARBA" id="ARBA00023180"/>
    </source>
</evidence>
<evidence type="ECO:0000313" key="7">
    <source>
        <dbReference type="EMBL" id="AZQ63010.1"/>
    </source>
</evidence>
<gene>
    <name evidence="7" type="ORF">EI427_12385</name>
</gene>
<dbReference type="AlphaFoldDB" id="A0A3S9P472"/>
<keyword evidence="2" id="KW-0479">Metal-binding</keyword>
<dbReference type="Gene3D" id="1.10.575.10">
    <property type="entry name" value="P1 Nuclease"/>
    <property type="match status" value="1"/>
</dbReference>
<keyword evidence="1" id="KW-0540">Nuclease</keyword>
<sequence length="260" mass="29540">MKDQFKLFLSLLIVFVTFLNQDVLAWGHTGHRAVAEVADNHLTKKAKKQLQAILGDSAYLPMVSTWMDDIKSDNKYSFMYTWHFINIDEGQTFETLERNPKGDIIKTIEEMKSVLKDPSSSKRQKAQAVKILTHLVGDLHQPFHVGHASDWGGNKVKVTWFGNPSNIHRVWDSEMLGSKGLSYSEIAKYVDHATPEEVKVIQSATTVDMMQESYALCTNLYDVGDGKLGYRYLYDNYKTVEERIEYAGIRLAGILNDILG</sequence>
<evidence type="ECO:0000256" key="1">
    <source>
        <dbReference type="ARBA" id="ARBA00022722"/>
    </source>
</evidence>
<dbReference type="Pfam" id="PF02265">
    <property type="entry name" value="S1-P1_nuclease"/>
    <property type="match status" value="1"/>
</dbReference>
<reference evidence="7 8" key="1">
    <citation type="submission" date="2018-12" db="EMBL/GenBank/DDBJ databases">
        <title>Flammeovirga pectinis sp. nov., isolated from the gut of the Korean scallop, Patinopecten yessoensis.</title>
        <authorList>
            <person name="Bae J.-W."/>
            <person name="Jeong Y.-S."/>
            <person name="Kang W."/>
        </authorList>
    </citation>
    <scope>NUCLEOTIDE SEQUENCE [LARGE SCALE GENOMIC DNA]</scope>
    <source>
        <strain evidence="7 8">L12M1</strain>
    </source>
</reference>
<protein>
    <submittedName>
        <fullName evidence="7">S1/P1 Nuclease</fullName>
    </submittedName>
</protein>
<evidence type="ECO:0000256" key="4">
    <source>
        <dbReference type="ARBA" id="ARBA00022801"/>
    </source>
</evidence>